<evidence type="ECO:0000259" key="4">
    <source>
        <dbReference type="PROSITE" id="PS50043"/>
    </source>
</evidence>
<dbReference type="PRINTS" id="PR00038">
    <property type="entry name" value="HTHLUXR"/>
</dbReference>
<dbReference type="PANTHER" id="PTHR44688:SF16">
    <property type="entry name" value="DNA-BINDING TRANSCRIPTIONAL ACTIVATOR DEVR_DOSR"/>
    <property type="match status" value="1"/>
</dbReference>
<feature type="domain" description="HTH luxR-type" evidence="4">
    <location>
        <begin position="14"/>
        <end position="79"/>
    </location>
</feature>
<dbReference type="EMBL" id="LCTZ01000002">
    <property type="protein sequence ID" value="KQC31672.1"/>
    <property type="molecule type" value="Genomic_DNA"/>
</dbReference>
<dbReference type="InterPro" id="IPR036388">
    <property type="entry name" value="WH-like_DNA-bd_sf"/>
</dbReference>
<dbReference type="PROSITE" id="PS00622">
    <property type="entry name" value="HTH_LUXR_1"/>
    <property type="match status" value="1"/>
</dbReference>
<dbReference type="InterPro" id="IPR016032">
    <property type="entry name" value="Sig_transdc_resp-reg_C-effctor"/>
</dbReference>
<dbReference type="AlphaFoldDB" id="A0A0Q1CKZ7"/>
<evidence type="ECO:0000313" key="6">
    <source>
        <dbReference type="Proteomes" id="UP000050827"/>
    </source>
</evidence>
<dbReference type="InterPro" id="IPR000792">
    <property type="entry name" value="Tscrpt_reg_LuxR_C"/>
</dbReference>
<dbReference type="Gene3D" id="1.10.10.10">
    <property type="entry name" value="Winged helix-like DNA-binding domain superfamily/Winged helix DNA-binding domain"/>
    <property type="match status" value="1"/>
</dbReference>
<dbReference type="SUPFAM" id="SSF46894">
    <property type="entry name" value="C-terminal effector domain of the bipartite response regulators"/>
    <property type="match status" value="1"/>
</dbReference>
<name>A0A0Q1CKZ7_9FLAO</name>
<evidence type="ECO:0000256" key="2">
    <source>
        <dbReference type="ARBA" id="ARBA00023125"/>
    </source>
</evidence>
<keyword evidence="1" id="KW-0805">Transcription regulation</keyword>
<reference evidence="5 6" key="1">
    <citation type="submission" date="2015-04" db="EMBL/GenBank/DDBJ databases">
        <title>Complete genome of flavobacterium.</title>
        <authorList>
            <person name="Kwon Y.M."/>
            <person name="Kim S.-J."/>
        </authorList>
    </citation>
    <scope>NUCLEOTIDE SEQUENCE [LARGE SCALE GENOMIC DNA]</scope>
    <source>
        <strain evidence="5 6">DK169</strain>
    </source>
</reference>
<dbReference type="GO" id="GO:0003677">
    <property type="term" value="F:DNA binding"/>
    <property type="evidence" value="ECO:0007669"/>
    <property type="project" value="UniProtKB-KW"/>
</dbReference>
<dbReference type="CDD" id="cd06170">
    <property type="entry name" value="LuxR_C_like"/>
    <property type="match status" value="1"/>
</dbReference>
<comment type="caution">
    <text evidence="5">The sequence shown here is derived from an EMBL/GenBank/DDBJ whole genome shotgun (WGS) entry which is preliminary data.</text>
</comment>
<evidence type="ECO:0000313" key="5">
    <source>
        <dbReference type="EMBL" id="KQC31672.1"/>
    </source>
</evidence>
<gene>
    <name evidence="5" type="ORF">AAY42_08215</name>
</gene>
<keyword evidence="2" id="KW-0238">DNA-binding</keyword>
<proteinExistence type="predicted"/>
<evidence type="ECO:0000256" key="3">
    <source>
        <dbReference type="ARBA" id="ARBA00023163"/>
    </source>
</evidence>
<keyword evidence="3" id="KW-0804">Transcription</keyword>
<dbReference type="PROSITE" id="PS50043">
    <property type="entry name" value="HTH_LUXR_2"/>
    <property type="match status" value="1"/>
</dbReference>
<dbReference type="Proteomes" id="UP000050827">
    <property type="component" value="Unassembled WGS sequence"/>
</dbReference>
<organism evidence="5 6">
    <name type="scientific">Flagellimonas eckloniae</name>
    <dbReference type="NCBI Taxonomy" id="346185"/>
    <lineage>
        <taxon>Bacteria</taxon>
        <taxon>Pseudomonadati</taxon>
        <taxon>Bacteroidota</taxon>
        <taxon>Flavobacteriia</taxon>
        <taxon>Flavobacteriales</taxon>
        <taxon>Flavobacteriaceae</taxon>
        <taxon>Flagellimonas</taxon>
    </lineage>
</organism>
<dbReference type="SMART" id="SM00421">
    <property type="entry name" value="HTH_LUXR"/>
    <property type="match status" value="1"/>
</dbReference>
<dbReference type="GO" id="GO:0006355">
    <property type="term" value="P:regulation of DNA-templated transcription"/>
    <property type="evidence" value="ECO:0007669"/>
    <property type="project" value="InterPro"/>
</dbReference>
<dbReference type="Pfam" id="PF00196">
    <property type="entry name" value="GerE"/>
    <property type="match status" value="1"/>
</dbReference>
<dbReference type="STRING" id="346185.AAY42_08215"/>
<keyword evidence="6" id="KW-1185">Reference proteome</keyword>
<dbReference type="PANTHER" id="PTHR44688">
    <property type="entry name" value="DNA-BINDING TRANSCRIPTIONAL ACTIVATOR DEVR_DOSR"/>
    <property type="match status" value="1"/>
</dbReference>
<evidence type="ECO:0000256" key="1">
    <source>
        <dbReference type="ARBA" id="ARBA00023015"/>
    </source>
</evidence>
<sequence length="80" mass="9062">MGLSFALLQSRKPKEQHYQGLSRQETTIRNLILQGKSNKEIANELFISLSTVKSHITNIYSKLNVTNRQELLQKSTGTST</sequence>
<accession>A0A0Q1CKZ7</accession>
<protein>
    <recommendedName>
        <fullName evidence="4">HTH luxR-type domain-containing protein</fullName>
    </recommendedName>
</protein>
<dbReference type="PATRIC" id="fig|1547436.3.peg.1690"/>